<dbReference type="Gene3D" id="3.30.1490.130">
    <property type="entry name" value="D-aminoacylase. Domain 3"/>
    <property type="match status" value="1"/>
</dbReference>
<dbReference type="PANTHER" id="PTHR11647:SF1">
    <property type="entry name" value="COLLAPSIN RESPONSE MEDIATOR PROTEIN"/>
    <property type="match status" value="1"/>
</dbReference>
<proteinExistence type="predicted"/>
<dbReference type="SUPFAM" id="SSF51338">
    <property type="entry name" value="Composite domain of metallo-dependent hydrolases"/>
    <property type="match status" value="1"/>
</dbReference>
<dbReference type="CDD" id="cd01297">
    <property type="entry name" value="D-aminoacylase"/>
    <property type="match status" value="1"/>
</dbReference>
<dbReference type="Gene3D" id="2.30.40.10">
    <property type="entry name" value="Urease, subunit C, domain 1"/>
    <property type="match status" value="1"/>
</dbReference>
<dbReference type="Gene3D" id="3.20.20.140">
    <property type="entry name" value="Metal-dependent hydrolases"/>
    <property type="match status" value="1"/>
</dbReference>
<evidence type="ECO:0000313" key="2">
    <source>
        <dbReference type="EMBL" id="MFK9094376.1"/>
    </source>
</evidence>
<dbReference type="InterPro" id="IPR032466">
    <property type="entry name" value="Metal_Hydrolase"/>
</dbReference>
<comment type="caution">
    <text evidence="2">The sequence shown here is derived from an EMBL/GenBank/DDBJ whole genome shotgun (WGS) entry which is preliminary data.</text>
</comment>
<name>A0ABW8RLT3_9BACI</name>
<dbReference type="InterPro" id="IPR050378">
    <property type="entry name" value="Metallo-dep_Hydrolases_sf"/>
</dbReference>
<evidence type="ECO:0000259" key="1">
    <source>
        <dbReference type="Pfam" id="PF07969"/>
    </source>
</evidence>
<dbReference type="InterPro" id="IPR023100">
    <property type="entry name" value="D-aminoacylase_insert_dom_sf"/>
</dbReference>
<dbReference type="Proteomes" id="UP001623041">
    <property type="component" value="Unassembled WGS sequence"/>
</dbReference>
<organism evidence="2 3">
    <name type="scientific">Bacillus salipaludis</name>
    <dbReference type="NCBI Taxonomy" id="2547811"/>
    <lineage>
        <taxon>Bacteria</taxon>
        <taxon>Bacillati</taxon>
        <taxon>Bacillota</taxon>
        <taxon>Bacilli</taxon>
        <taxon>Bacillales</taxon>
        <taxon>Bacillaceae</taxon>
        <taxon>Bacillus</taxon>
    </lineage>
</organism>
<reference evidence="2 3" key="1">
    <citation type="submission" date="2024-11" db="EMBL/GenBank/DDBJ databases">
        <authorList>
            <person name="Lucas J.A."/>
        </authorList>
    </citation>
    <scope>NUCLEOTIDE SEQUENCE [LARGE SCALE GENOMIC DNA]</scope>
    <source>
        <strain evidence="2 3">Z 5.4</strain>
    </source>
</reference>
<dbReference type="EMBL" id="JBJHQH010000022">
    <property type="protein sequence ID" value="MFK9094376.1"/>
    <property type="molecule type" value="Genomic_DNA"/>
</dbReference>
<accession>A0ABW8RLT3</accession>
<keyword evidence="3" id="KW-1185">Reference proteome</keyword>
<dbReference type="InterPro" id="IPR013108">
    <property type="entry name" value="Amidohydro_3"/>
</dbReference>
<dbReference type="PANTHER" id="PTHR11647">
    <property type="entry name" value="HYDRANTOINASE/DIHYDROPYRIMIDINASE FAMILY MEMBER"/>
    <property type="match status" value="1"/>
</dbReference>
<dbReference type="SUPFAM" id="SSF51556">
    <property type="entry name" value="Metallo-dependent hydrolases"/>
    <property type="match status" value="1"/>
</dbReference>
<feature type="domain" description="Amidohydrolase 3" evidence="1">
    <location>
        <begin position="44"/>
        <end position="512"/>
    </location>
</feature>
<dbReference type="RefSeq" id="WP_406582846.1">
    <property type="nucleotide sequence ID" value="NZ_JBJHQH010000022.1"/>
</dbReference>
<dbReference type="Pfam" id="PF07969">
    <property type="entry name" value="Amidohydro_3"/>
    <property type="match status" value="1"/>
</dbReference>
<protein>
    <submittedName>
        <fullName evidence="2">Amidohydrolase family protein</fullName>
    </submittedName>
</protein>
<dbReference type="InterPro" id="IPR011059">
    <property type="entry name" value="Metal-dep_hydrolase_composite"/>
</dbReference>
<gene>
    <name evidence="2" type="ORF">ACJEBI_23255</name>
</gene>
<sequence length="544" mass="60425">MYDLIIRNGKIIDGTGSPWYYGDLAIENGKIAKIGKLTNCQAKEEIDAQNQVVSPGFIDMHTHSDLVILDEPLIEAKVSQGITTDLLGQDGIAAAPLPKEYVSAWRKNLAGLDGNPPIEWDWATVGDYLDKIERNKPSYNLAVLAPHGNIRMEVMGLDNRPATDDEIKQMQAVLRRSLDEGAVGLSTGLIYPPCCFAEMKELEALCEVIAEYGVPLVIHQRSEGDEILESMQELIDMMKRCGAHLHFSHLKNCGKDNWHKTPDVLKKIDQARADGLEVTFDQYPYTAGSTMLSAILPPWVHDGGTDQLLKRLEDREHRGKMMKEMATGFKGWDSMSKWAGWDGIIITSVESEAKQYCVGKTITQIAELDQRGICAEVALDLILHEKNGVGMIDFVMNEESVKAILAHPAGTIGSDGLLGGEPHPRAYGSFPRILGKYVREENVLPLEDMIRRMTSQPARIIGLQDRGIVREGLVADLVIFDPDQIIDQATFERPRQYNLGIDTVIVNGEVVIQGEKAYRKAAGSVIRRNYPGVKRVNNEEVLSR</sequence>
<evidence type="ECO:0000313" key="3">
    <source>
        <dbReference type="Proteomes" id="UP001623041"/>
    </source>
</evidence>